<dbReference type="AlphaFoldDB" id="A0A9W6TSW8"/>
<dbReference type="SUPFAM" id="SSF56672">
    <property type="entry name" value="DNA/RNA polymerases"/>
    <property type="match status" value="1"/>
</dbReference>
<keyword evidence="2" id="KW-1185">Reference proteome</keyword>
<reference evidence="1" key="1">
    <citation type="submission" date="2023-04" db="EMBL/GenBank/DDBJ databases">
        <title>Phytophthora fragariaefolia NBRC 109709.</title>
        <authorList>
            <person name="Ichikawa N."/>
            <person name="Sato H."/>
            <person name="Tonouchi N."/>
        </authorList>
    </citation>
    <scope>NUCLEOTIDE SEQUENCE</scope>
    <source>
        <strain evidence="1">NBRC 109709</strain>
    </source>
</reference>
<accession>A0A9W6TSW8</accession>
<dbReference type="PANTHER" id="PTHR33064">
    <property type="entry name" value="POL PROTEIN"/>
    <property type="match status" value="1"/>
</dbReference>
<protein>
    <submittedName>
        <fullName evidence="1">Unnamed protein product</fullName>
    </submittedName>
</protein>
<sequence>MRSVPCRILPGDGDEFLLGRDALKALGIDVEHQLAQLAGQPTLTDEAYEFPVGDAIPEVQEVPSVDDAVEHLVRRHVTLQADGVPHRSAPRRCAPLQAQFVREYVGLLVANGLVEKNNASRWASAVVPVSKPGSRDQFRLTIDYRLVNRVTVSIAGSMPTSATTTDAFAGKKLFASFDFTQGF</sequence>
<dbReference type="InterPro" id="IPR051320">
    <property type="entry name" value="Viral_Replic_Matur_Polypro"/>
</dbReference>
<dbReference type="EMBL" id="BSXT01000136">
    <property type="protein sequence ID" value="GMF18626.1"/>
    <property type="molecule type" value="Genomic_DNA"/>
</dbReference>
<gene>
    <name evidence="1" type="ORF">Pfra01_000169000</name>
</gene>
<proteinExistence type="predicted"/>
<dbReference type="Gene3D" id="3.30.70.270">
    <property type="match status" value="1"/>
</dbReference>
<dbReference type="OrthoDB" id="121905at2759"/>
<dbReference type="Gene3D" id="3.10.10.10">
    <property type="entry name" value="HIV Type 1 Reverse Transcriptase, subunit A, domain 1"/>
    <property type="match status" value="1"/>
</dbReference>
<dbReference type="Proteomes" id="UP001165121">
    <property type="component" value="Unassembled WGS sequence"/>
</dbReference>
<comment type="caution">
    <text evidence="1">The sequence shown here is derived from an EMBL/GenBank/DDBJ whole genome shotgun (WGS) entry which is preliminary data.</text>
</comment>
<dbReference type="PANTHER" id="PTHR33064:SF37">
    <property type="entry name" value="RIBONUCLEASE H"/>
    <property type="match status" value="1"/>
</dbReference>
<name>A0A9W6TSW8_9STRA</name>
<evidence type="ECO:0000313" key="2">
    <source>
        <dbReference type="Proteomes" id="UP001165121"/>
    </source>
</evidence>
<dbReference type="InterPro" id="IPR043128">
    <property type="entry name" value="Rev_trsase/Diguanyl_cyclase"/>
</dbReference>
<evidence type="ECO:0000313" key="1">
    <source>
        <dbReference type="EMBL" id="GMF18626.1"/>
    </source>
</evidence>
<dbReference type="InterPro" id="IPR043502">
    <property type="entry name" value="DNA/RNA_pol_sf"/>
</dbReference>
<organism evidence="1 2">
    <name type="scientific">Phytophthora fragariaefolia</name>
    <dbReference type="NCBI Taxonomy" id="1490495"/>
    <lineage>
        <taxon>Eukaryota</taxon>
        <taxon>Sar</taxon>
        <taxon>Stramenopiles</taxon>
        <taxon>Oomycota</taxon>
        <taxon>Peronosporomycetes</taxon>
        <taxon>Peronosporales</taxon>
        <taxon>Peronosporaceae</taxon>
        <taxon>Phytophthora</taxon>
    </lineage>
</organism>